<comment type="caution">
    <text evidence="1">The sequence shown here is derived from an EMBL/GenBank/DDBJ whole genome shotgun (WGS) entry which is preliminary data.</text>
</comment>
<dbReference type="OrthoDB" id="10505060at2759"/>
<keyword evidence="2" id="KW-1185">Reference proteome</keyword>
<gene>
    <name evidence="1" type="ORF">CABS02_13823</name>
</gene>
<accession>A0A9P9X2J1</accession>
<evidence type="ECO:0000313" key="1">
    <source>
        <dbReference type="EMBL" id="KAI3532493.1"/>
    </source>
</evidence>
<name>A0A9P9X2J1_9PEZI</name>
<sequence>MCLGLPNYGCPTPGGLADPAIGPLQPQTLEPNKAPLQPLSLCSDVSSFFHIQSQFFLSIFFFQRLPSRDKTDGSSTGHSNVTTAQPRACLILPCFPCICALPIACQDCRTSTTQQP</sequence>
<protein>
    <submittedName>
        <fullName evidence="1">Uncharacterized protein</fullName>
    </submittedName>
</protein>
<dbReference type="Proteomes" id="UP001056436">
    <property type="component" value="Unassembled WGS sequence"/>
</dbReference>
<proteinExistence type="predicted"/>
<organism evidence="1 2">
    <name type="scientific">Colletotrichum abscissum</name>
    <dbReference type="NCBI Taxonomy" id="1671311"/>
    <lineage>
        <taxon>Eukaryota</taxon>
        <taxon>Fungi</taxon>
        <taxon>Dikarya</taxon>
        <taxon>Ascomycota</taxon>
        <taxon>Pezizomycotina</taxon>
        <taxon>Sordariomycetes</taxon>
        <taxon>Hypocreomycetidae</taxon>
        <taxon>Glomerellales</taxon>
        <taxon>Glomerellaceae</taxon>
        <taxon>Colletotrichum</taxon>
        <taxon>Colletotrichum acutatum species complex</taxon>
    </lineage>
</organism>
<dbReference type="AlphaFoldDB" id="A0A9P9X2J1"/>
<evidence type="ECO:0000313" key="2">
    <source>
        <dbReference type="Proteomes" id="UP001056436"/>
    </source>
</evidence>
<dbReference type="EMBL" id="SDAQ01000168">
    <property type="protein sequence ID" value="KAI3532493.1"/>
    <property type="molecule type" value="Genomic_DNA"/>
</dbReference>
<reference evidence="1" key="1">
    <citation type="submission" date="2019-01" db="EMBL/GenBank/DDBJ databases">
        <title>Colletotrichum abscissum LGMF1257.</title>
        <authorList>
            <person name="Baroncelli R."/>
        </authorList>
    </citation>
    <scope>NUCLEOTIDE SEQUENCE</scope>
    <source>
        <strain evidence="1">Ca142</strain>
    </source>
</reference>